<evidence type="ECO:0000256" key="1">
    <source>
        <dbReference type="SAM" id="MobiDB-lite"/>
    </source>
</evidence>
<reference evidence="2 3" key="1">
    <citation type="journal article" date="2014" name="Mol. Plant">
        <title>Chromosome Scale Genome Assembly and Transcriptome Profiling of Nannochloropsis gaditana in Nitrogen Depletion.</title>
        <authorList>
            <person name="Corteggiani Carpinelli E."/>
            <person name="Telatin A."/>
            <person name="Vitulo N."/>
            <person name="Forcato C."/>
            <person name="D'Angelo M."/>
            <person name="Schiavon R."/>
            <person name="Vezzi A."/>
            <person name="Giacometti G.M."/>
            <person name="Morosinotto T."/>
            <person name="Valle G."/>
        </authorList>
    </citation>
    <scope>NUCLEOTIDE SEQUENCE [LARGE SCALE GENOMIC DNA]</scope>
    <source>
        <strain evidence="2 3">B-31</strain>
    </source>
</reference>
<gene>
    <name evidence="2" type="ORF">Naga_100515g1</name>
</gene>
<dbReference type="PANTHER" id="PTHR16128">
    <property type="entry name" value="FAD/NAD(P)-BINDING OXIDOREDUCTASE FAMILY PROTEIN"/>
    <property type="match status" value="1"/>
</dbReference>
<dbReference type="PANTHER" id="PTHR16128:SF5">
    <property type="entry name" value="FAD_NAD(P)-BINDING OXIDOREDUCTASE FAMILY PROTEIN"/>
    <property type="match status" value="1"/>
</dbReference>
<comment type="caution">
    <text evidence="2">The sequence shown here is derived from an EMBL/GenBank/DDBJ whole genome shotgun (WGS) entry which is preliminary data.</text>
</comment>
<dbReference type="Gene3D" id="3.50.50.60">
    <property type="entry name" value="FAD/NAD(P)-binding domain"/>
    <property type="match status" value="1"/>
</dbReference>
<feature type="region of interest" description="Disordered" evidence="1">
    <location>
        <begin position="192"/>
        <end position="215"/>
    </location>
</feature>
<evidence type="ECO:0000313" key="2">
    <source>
        <dbReference type="EMBL" id="EWM22709.1"/>
    </source>
</evidence>
<dbReference type="Gene3D" id="3.90.660.10">
    <property type="match status" value="1"/>
</dbReference>
<sequence length="293" mass="30599">MRSGLLLHPLSATVATTAPFLLSPRITATFSTLTRANSLPRMASSASFSIENDGGNTAPKVAIIGAGIAGLTCARTLLTSCPTARVSLFEKSTSHGRCATRTVRGIGNFDHGAPHFSAFSPAFREQVQTWREAGLVVPLSPFTSSSDSTSAAATARYVVHPSMRTLPTHLAEGLAVHRPLLIAKLEYIRKAQGQDASQEQSAPSSPPGHQGGWALHHDQSTVPEVFDAVVVAVPAEQSCALLSPVSPGLASLLAPVRSRPCLSVLVAWDGPTGAPWSEWTADMDGEDGCVGAS</sequence>
<dbReference type="EMBL" id="AZIL01002121">
    <property type="protein sequence ID" value="EWM22709.1"/>
    <property type="molecule type" value="Genomic_DNA"/>
</dbReference>
<organism evidence="2 3">
    <name type="scientific">Nannochloropsis gaditana</name>
    <dbReference type="NCBI Taxonomy" id="72520"/>
    <lineage>
        <taxon>Eukaryota</taxon>
        <taxon>Sar</taxon>
        <taxon>Stramenopiles</taxon>
        <taxon>Ochrophyta</taxon>
        <taxon>Eustigmatophyceae</taxon>
        <taxon>Eustigmatales</taxon>
        <taxon>Monodopsidaceae</taxon>
        <taxon>Nannochloropsis</taxon>
    </lineage>
</organism>
<evidence type="ECO:0000313" key="3">
    <source>
        <dbReference type="Proteomes" id="UP000019335"/>
    </source>
</evidence>
<proteinExistence type="predicted"/>
<accession>W7TPQ1</accession>
<dbReference type="SUPFAM" id="SSF51905">
    <property type="entry name" value="FAD/NAD(P)-binding domain"/>
    <property type="match status" value="1"/>
</dbReference>
<dbReference type="InterPro" id="IPR036188">
    <property type="entry name" value="FAD/NAD-bd_sf"/>
</dbReference>
<keyword evidence="3" id="KW-1185">Reference proteome</keyword>
<dbReference type="OrthoDB" id="2161133at2759"/>
<protein>
    <submittedName>
        <fullName evidence="2">Fad dependent oxidoreductase</fullName>
    </submittedName>
</protein>
<dbReference type="Proteomes" id="UP000019335">
    <property type="component" value="Unassembled WGS sequence"/>
</dbReference>
<dbReference type="AlphaFoldDB" id="W7TPQ1"/>
<name>W7TPQ1_9STRA</name>
<dbReference type="Pfam" id="PF13450">
    <property type="entry name" value="NAD_binding_8"/>
    <property type="match status" value="1"/>
</dbReference>